<reference evidence="2" key="1">
    <citation type="submission" date="2016-11" db="UniProtKB">
        <authorList>
            <consortium name="WormBaseParasite"/>
        </authorList>
    </citation>
    <scope>IDENTIFICATION</scope>
</reference>
<evidence type="ECO:0000313" key="1">
    <source>
        <dbReference type="Proteomes" id="UP000095282"/>
    </source>
</evidence>
<dbReference type="PANTHER" id="PTHR21504">
    <property type="entry name" value="IG-LIKE DOMAIN-CONTAINING PROTEIN-RELATED-RELATED"/>
    <property type="match status" value="1"/>
</dbReference>
<dbReference type="STRING" id="1561998.A0A1I7UYK0"/>
<keyword evidence="1" id="KW-1185">Reference proteome</keyword>
<proteinExistence type="predicted"/>
<name>A0A1I7UYK0_9PELO</name>
<dbReference type="AlphaFoldDB" id="A0A1I7UYK0"/>
<dbReference type="InterPro" id="IPR039908">
    <property type="entry name" value="Sepa-1"/>
</dbReference>
<protein>
    <submittedName>
        <fullName evidence="2">Uncharacterized protein</fullName>
    </submittedName>
</protein>
<organism evidence="1 2">
    <name type="scientific">Caenorhabditis tropicalis</name>
    <dbReference type="NCBI Taxonomy" id="1561998"/>
    <lineage>
        <taxon>Eukaryota</taxon>
        <taxon>Metazoa</taxon>
        <taxon>Ecdysozoa</taxon>
        <taxon>Nematoda</taxon>
        <taxon>Chromadorea</taxon>
        <taxon>Rhabditida</taxon>
        <taxon>Rhabditina</taxon>
        <taxon>Rhabditomorpha</taxon>
        <taxon>Rhabditoidea</taxon>
        <taxon>Rhabditidae</taxon>
        <taxon>Peloderinae</taxon>
        <taxon>Caenorhabditis</taxon>
    </lineage>
</organism>
<dbReference type="WBParaSite" id="Csp11.Scaffold630.g20630.t1">
    <property type="protein sequence ID" value="Csp11.Scaffold630.g20630.t1"/>
    <property type="gene ID" value="Csp11.Scaffold630.g20630"/>
</dbReference>
<dbReference type="GO" id="GO:0006914">
    <property type="term" value="P:autophagy"/>
    <property type="evidence" value="ECO:0007669"/>
    <property type="project" value="InterPro"/>
</dbReference>
<evidence type="ECO:0000313" key="2">
    <source>
        <dbReference type="WBParaSite" id="Csp11.Scaffold630.g20630.t1"/>
    </source>
</evidence>
<sequence>MLYSSQPPHSGTYCTSKQIEIVGLPRSRNRFYYYYFDKEHEKFLPLQCLECQPIIAEGHLKPLYSEWSESLNNYVIHVDNSITERYEQYVFNHRTGGFIEVNVSEFDETKTLPSDDSLICCFPETPDTPEVQIHRSPSNGSILKLRASEKCDELVEILEIYVRTLTTQELENSEMPIQPKGIHRYDRLICTHNPDTVIPFVGFSFKGKPMKFFWNNENRQFERFNCSKCWEVDDTKLVFMYIKLHPRTNQTVFHVLNLVFHHLEQYIFNAETGGLEQIDYDDLPFDQESMDQPMPIILLVTPGIDGSSFVISREGSAIIMHRSDKTGKIERESPIPIKRLTETKDDESSSFIVERKDQSTDTTTLVEHFKTVFVGDQEGSLTILNLLIQMFQHPHPMHRLHKTLPMTADLRQFQPRILREPMQGNTRIDSQIN</sequence>
<dbReference type="PANTHER" id="PTHR21504:SF1">
    <property type="entry name" value="IG-LIKE DOMAIN-CONTAINING PROTEIN-RELATED"/>
    <property type="match status" value="1"/>
</dbReference>
<accession>A0A1I7UYK0</accession>
<dbReference type="Proteomes" id="UP000095282">
    <property type="component" value="Unplaced"/>
</dbReference>
<dbReference type="eggNOG" id="ENOG502RB2M">
    <property type="taxonomic scope" value="Eukaryota"/>
</dbReference>